<gene>
    <name evidence="2" type="ORF">WG66_18481</name>
</gene>
<name>A0A0W0EY74_MONRR</name>
<dbReference type="Proteomes" id="UP000054988">
    <property type="component" value="Unassembled WGS sequence"/>
</dbReference>
<comment type="caution">
    <text evidence="2">The sequence shown here is derived from an EMBL/GenBank/DDBJ whole genome shotgun (WGS) entry which is preliminary data.</text>
</comment>
<proteinExistence type="predicted"/>
<organism evidence="2 3">
    <name type="scientific">Moniliophthora roreri</name>
    <name type="common">Frosty pod rot fungus</name>
    <name type="synonym">Monilia roreri</name>
    <dbReference type="NCBI Taxonomy" id="221103"/>
    <lineage>
        <taxon>Eukaryota</taxon>
        <taxon>Fungi</taxon>
        <taxon>Dikarya</taxon>
        <taxon>Basidiomycota</taxon>
        <taxon>Agaricomycotina</taxon>
        <taxon>Agaricomycetes</taxon>
        <taxon>Agaricomycetidae</taxon>
        <taxon>Agaricales</taxon>
        <taxon>Marasmiineae</taxon>
        <taxon>Marasmiaceae</taxon>
        <taxon>Moniliophthora</taxon>
    </lineage>
</organism>
<evidence type="ECO:0008006" key="4">
    <source>
        <dbReference type="Google" id="ProtNLM"/>
    </source>
</evidence>
<dbReference type="AlphaFoldDB" id="A0A0W0EY74"/>
<evidence type="ECO:0000256" key="1">
    <source>
        <dbReference type="SAM" id="MobiDB-lite"/>
    </source>
</evidence>
<sequence>MSSMDPWVNVGADSSQGEPPYPGETDNNFVDMNTPRQLTVGEFTNIANSFLCMEQMLAQQITVLHVAPDPVIVQPPLLTLKPPVLSLDPTPVVLIKPSPKPTFNPLPTFKGKANEVDSFLDVVEDTVELQASALLTDWSKCIYLAGFLGEMGKLWYRGLKKAGLEYLDNWNKFHKAF</sequence>
<accession>A0A0W0EY74</accession>
<evidence type="ECO:0000313" key="2">
    <source>
        <dbReference type="EMBL" id="KTB29037.1"/>
    </source>
</evidence>
<feature type="region of interest" description="Disordered" evidence="1">
    <location>
        <begin position="1"/>
        <end position="30"/>
    </location>
</feature>
<evidence type="ECO:0000313" key="3">
    <source>
        <dbReference type="Proteomes" id="UP000054988"/>
    </source>
</evidence>
<dbReference type="EMBL" id="LATX01002457">
    <property type="protein sequence ID" value="KTB29037.1"/>
    <property type="molecule type" value="Genomic_DNA"/>
</dbReference>
<protein>
    <recommendedName>
        <fullName evidence="4">Retrotransposon gag domain-containing protein</fullName>
    </recommendedName>
</protein>
<reference evidence="2 3" key="1">
    <citation type="submission" date="2015-12" db="EMBL/GenBank/DDBJ databases">
        <title>Draft genome sequence of Moniliophthora roreri, the causal agent of frosty pod rot of cacao.</title>
        <authorList>
            <person name="Aime M.C."/>
            <person name="Diaz-Valderrama J.R."/>
            <person name="Kijpornyongpan T."/>
            <person name="Phillips-Mora W."/>
        </authorList>
    </citation>
    <scope>NUCLEOTIDE SEQUENCE [LARGE SCALE GENOMIC DNA]</scope>
    <source>
        <strain evidence="2 3">MCA 2952</strain>
    </source>
</reference>